<evidence type="ECO:0000313" key="2">
    <source>
        <dbReference type="EMBL" id="ACL54232.1"/>
    </source>
</evidence>
<dbReference type="AlphaFoldDB" id="B8A233"/>
<reference evidence="2" key="2">
    <citation type="submission" date="2012-06" db="EMBL/GenBank/DDBJ databases">
        <authorList>
            <person name="Yu Y."/>
            <person name="Currie J."/>
            <person name="Lomeli R."/>
            <person name="Angelova A."/>
            <person name="Collura K."/>
            <person name="Wissotski M."/>
            <person name="Campos D."/>
            <person name="Kudrna D."/>
            <person name="Golser W."/>
            <person name="Ashely E."/>
            <person name="Descour A."/>
            <person name="Fernandes J."/>
            <person name="Soderlund C."/>
            <person name="Walbot V."/>
        </authorList>
    </citation>
    <scope>NUCLEOTIDE SEQUENCE</scope>
    <source>
        <strain evidence="2">B73</strain>
    </source>
</reference>
<name>B8A233_MAIZE</name>
<reference evidence="2" key="1">
    <citation type="journal article" date="2009" name="PLoS Genet.">
        <title>Sequencing, mapping, and analysis of 27,455 maize full-length cDNAs.</title>
        <authorList>
            <person name="Soderlund C."/>
            <person name="Descour A."/>
            <person name="Kudrna D."/>
            <person name="Bomhoff M."/>
            <person name="Boyd L."/>
            <person name="Currie J."/>
            <person name="Angelova A."/>
            <person name="Collura K."/>
            <person name="Wissotski M."/>
            <person name="Ashley E."/>
            <person name="Morrow D."/>
            <person name="Fernandes J."/>
            <person name="Walbot V."/>
            <person name="Yu Y."/>
        </authorList>
    </citation>
    <scope>NUCLEOTIDE SEQUENCE</scope>
    <source>
        <strain evidence="2">B73</strain>
    </source>
</reference>
<proteinExistence type="evidence at transcript level"/>
<evidence type="ECO:0000256" key="1">
    <source>
        <dbReference type="SAM" id="MobiDB-lite"/>
    </source>
</evidence>
<organism evidence="2">
    <name type="scientific">Zea mays</name>
    <name type="common">Maize</name>
    <dbReference type="NCBI Taxonomy" id="4577"/>
    <lineage>
        <taxon>Eukaryota</taxon>
        <taxon>Viridiplantae</taxon>
        <taxon>Streptophyta</taxon>
        <taxon>Embryophyta</taxon>
        <taxon>Tracheophyta</taxon>
        <taxon>Spermatophyta</taxon>
        <taxon>Magnoliopsida</taxon>
        <taxon>Liliopsida</taxon>
        <taxon>Poales</taxon>
        <taxon>Poaceae</taxon>
        <taxon>PACMAD clade</taxon>
        <taxon>Panicoideae</taxon>
        <taxon>Andropogonodae</taxon>
        <taxon>Andropogoneae</taxon>
        <taxon>Tripsacinae</taxon>
        <taxon>Zea</taxon>
    </lineage>
</organism>
<dbReference type="EMBL" id="BT055625">
    <property type="protein sequence ID" value="ACL54232.1"/>
    <property type="molecule type" value="mRNA"/>
</dbReference>
<sequence>MQSETLELGRLQAAGSAMSRSKRSPSDCTWLRPVCVCWMM</sequence>
<feature type="region of interest" description="Disordered" evidence="1">
    <location>
        <begin position="1"/>
        <end position="26"/>
    </location>
</feature>
<accession>B8A233</accession>
<protein>
    <submittedName>
        <fullName evidence="2">Uncharacterized protein</fullName>
    </submittedName>
</protein>